<evidence type="ECO:0000256" key="3">
    <source>
        <dbReference type="ARBA" id="ARBA00022448"/>
    </source>
</evidence>
<comment type="caution">
    <text evidence="10">The sequence shown here is derived from an EMBL/GenBank/DDBJ whole genome shotgun (WGS) entry which is preliminary data.</text>
</comment>
<protein>
    <recommendedName>
        <fullName evidence="12">Major facilitator superfamily (MFS) profile domain-containing protein</fullName>
    </recommendedName>
</protein>
<evidence type="ECO:0000256" key="1">
    <source>
        <dbReference type="ARBA" id="ARBA00004127"/>
    </source>
</evidence>
<feature type="compositionally biased region" description="Basic and acidic residues" evidence="8">
    <location>
        <begin position="19"/>
        <end position="35"/>
    </location>
</feature>
<feature type="transmembrane region" description="Helical" evidence="9">
    <location>
        <begin position="138"/>
        <end position="156"/>
    </location>
</feature>
<keyword evidence="6" id="KW-0406">Ion transport</keyword>
<dbReference type="GO" id="GO:0005774">
    <property type="term" value="C:vacuolar membrane"/>
    <property type="evidence" value="ECO:0007669"/>
    <property type="project" value="TreeGrafter"/>
</dbReference>
<dbReference type="GO" id="GO:0005768">
    <property type="term" value="C:endosome"/>
    <property type="evidence" value="ECO:0007669"/>
    <property type="project" value="TreeGrafter"/>
</dbReference>
<feature type="transmembrane region" description="Helical" evidence="9">
    <location>
        <begin position="224"/>
        <end position="251"/>
    </location>
</feature>
<keyword evidence="3" id="KW-0813">Transport</keyword>
<evidence type="ECO:0000256" key="2">
    <source>
        <dbReference type="ARBA" id="ARBA00008335"/>
    </source>
</evidence>
<dbReference type="Proteomes" id="UP000037122">
    <property type="component" value="Unassembled WGS sequence"/>
</dbReference>
<comment type="subcellular location">
    <subcellularLocation>
        <location evidence="1">Endomembrane system</location>
        <topology evidence="1">Multi-pass membrane protein</topology>
    </subcellularLocation>
</comment>
<dbReference type="Gene3D" id="1.20.1250.20">
    <property type="entry name" value="MFS general substrate transporter like domains"/>
    <property type="match status" value="2"/>
</dbReference>
<sequence length="674" mass="75504">MSQPKDIEKRSTAESNESPYEKVQSEESHDLKRTLSQDSATTASSEVVTKSFGIRKSELIFAQIEHGWQKAFLFFTIFICMYIALMESSAVRQFTSYATDSYKQHSLMSTIGVIRSVVAAASLPFYARMSDTFGRIEMFFVGMVFRIVGLIIQSQATDINKYAAGVVLYGFGVAGMRILWQINLQDASSLRWRLAAIGVLSLTTIITTWSSGEVNTALLDNRSWSFGIAMWAFTTPLVCVPYMAMYLFLYLKARRTDAWKKLKSDEKEAFIAKHADAKRYHDEVLASPTASGRYLGYTKYLGVRTKQVLIDTFWRVDFIGCILIALVFGLILVPLTLAGGTSHKWERASTIVPIVLGFVVCIPLFVIWEKKITKTPMLPFKVMRDRGIWAGFLVGVFSTLITSMPNDYSYPVLLVGMNASKTVATRTGLLNSFVEGIAMPILGFVLSRVRRTKGFILFGDAVMFIAMGLFVHFRGDSNGTRAKYFRDGVAIAYCIEGFATIFFTRVASVSVQACTNHEYMATVTAIFAATYQIGSAIGSSVSGAIWTQQMYQVIYDKMEELGVDPSLAKLAYQSPYKFIEKHAWGTPGRRAVSMAYADIQRKLSITGLCLCVPMLIWIMFLRDHRLSDAQNLDDESVLEKGGVEKVAERSKSRMLFTEDKDYILDFLKKLVGKK</sequence>
<evidence type="ECO:0000256" key="7">
    <source>
        <dbReference type="ARBA" id="ARBA00023136"/>
    </source>
</evidence>
<feature type="transmembrane region" description="Helical" evidence="9">
    <location>
        <begin position="162"/>
        <end position="180"/>
    </location>
</feature>
<feature type="compositionally biased region" description="Basic and acidic residues" evidence="8">
    <location>
        <begin position="1"/>
        <end position="12"/>
    </location>
</feature>
<evidence type="ECO:0000256" key="4">
    <source>
        <dbReference type="ARBA" id="ARBA00022692"/>
    </source>
</evidence>
<feature type="transmembrane region" description="Helical" evidence="9">
    <location>
        <begin position="428"/>
        <end position="447"/>
    </location>
</feature>
<dbReference type="VEuPathDB" id="FungiDB:CJJ09_001940"/>
<feature type="region of interest" description="Disordered" evidence="8">
    <location>
        <begin position="1"/>
        <end position="38"/>
    </location>
</feature>
<feature type="transmembrane region" description="Helical" evidence="9">
    <location>
        <begin position="105"/>
        <end position="126"/>
    </location>
</feature>
<dbReference type="VEuPathDB" id="FungiDB:CJJ07_004143"/>
<dbReference type="Pfam" id="PF07690">
    <property type="entry name" value="MFS_1"/>
    <property type="match status" value="1"/>
</dbReference>
<evidence type="ECO:0000313" key="11">
    <source>
        <dbReference type="Proteomes" id="UP000037122"/>
    </source>
</evidence>
<dbReference type="VEuPathDB" id="FungiDB:CJI96_0000016"/>
<name>A0A0L0P026_CANAR</name>
<dbReference type="VEuPathDB" id="FungiDB:B9J08_001548"/>
<feature type="transmembrane region" description="Helical" evidence="9">
    <location>
        <begin position="519"/>
        <end position="546"/>
    </location>
</feature>
<dbReference type="GO" id="GO:0005886">
    <property type="term" value="C:plasma membrane"/>
    <property type="evidence" value="ECO:0007669"/>
    <property type="project" value="TreeGrafter"/>
</dbReference>
<feature type="transmembrane region" description="Helical" evidence="9">
    <location>
        <begin position="454"/>
        <end position="473"/>
    </location>
</feature>
<dbReference type="AlphaFoldDB" id="A0A0L0P026"/>
<feature type="transmembrane region" description="Helical" evidence="9">
    <location>
        <begin position="316"/>
        <end position="338"/>
    </location>
</feature>
<dbReference type="InterPro" id="IPR011701">
    <property type="entry name" value="MFS"/>
</dbReference>
<dbReference type="VEuPathDB" id="FungiDB:CJI97_001762"/>
<dbReference type="VEuPathDB" id="FungiDB:QG37_03408"/>
<dbReference type="VEuPathDB" id="FungiDB:B9J08_001547"/>
<dbReference type="FunFam" id="1.20.1250.20:FF:000197">
    <property type="entry name" value="Siderophore iron transporter 1"/>
    <property type="match status" value="1"/>
</dbReference>
<feature type="transmembrane region" description="Helical" evidence="9">
    <location>
        <begin position="488"/>
        <end position="507"/>
    </location>
</feature>
<comment type="similarity">
    <text evidence="2">Belongs to the major facilitator superfamily.</text>
</comment>
<dbReference type="GO" id="GO:0015343">
    <property type="term" value="F:siderophore-iron transmembrane transporter activity"/>
    <property type="evidence" value="ECO:0007669"/>
    <property type="project" value="TreeGrafter"/>
</dbReference>
<evidence type="ECO:0000256" key="8">
    <source>
        <dbReference type="SAM" id="MobiDB-lite"/>
    </source>
</evidence>
<keyword evidence="7 9" id="KW-0472">Membrane</keyword>
<dbReference type="EMBL" id="LGST01000022">
    <property type="protein sequence ID" value="KND99618.1"/>
    <property type="molecule type" value="Genomic_DNA"/>
</dbReference>
<feature type="transmembrane region" description="Helical" evidence="9">
    <location>
        <begin position="192"/>
        <end position="212"/>
    </location>
</feature>
<reference evidence="11" key="1">
    <citation type="journal article" date="2015" name="BMC Genomics">
        <title>Draft genome of a commonly misdiagnosed multidrug resistant pathogen Candida auris.</title>
        <authorList>
            <person name="Chatterjee S."/>
            <person name="Alampalli S.V."/>
            <person name="Nageshan R.K."/>
            <person name="Chettiar S.T."/>
            <person name="Joshi S."/>
            <person name="Tatu U.S."/>
        </authorList>
    </citation>
    <scope>NUCLEOTIDE SEQUENCE [LARGE SCALE GENOMIC DNA]</scope>
    <source>
        <strain evidence="11">6684</strain>
    </source>
</reference>
<feature type="transmembrane region" description="Helical" evidence="9">
    <location>
        <begin position="67"/>
        <end position="85"/>
    </location>
</feature>
<evidence type="ECO:0000256" key="5">
    <source>
        <dbReference type="ARBA" id="ARBA00022989"/>
    </source>
</evidence>
<proteinExistence type="inferred from homology"/>
<dbReference type="InterPro" id="IPR036259">
    <property type="entry name" value="MFS_trans_sf"/>
</dbReference>
<organism evidence="10 11">
    <name type="scientific">Candidozyma auris</name>
    <name type="common">Yeast</name>
    <name type="synonym">Candida auris</name>
    <dbReference type="NCBI Taxonomy" id="498019"/>
    <lineage>
        <taxon>Eukaryota</taxon>
        <taxon>Fungi</taxon>
        <taxon>Dikarya</taxon>
        <taxon>Ascomycota</taxon>
        <taxon>Saccharomycotina</taxon>
        <taxon>Pichiomycetes</taxon>
        <taxon>Metschnikowiaceae</taxon>
        <taxon>Candidozyma</taxon>
    </lineage>
</organism>
<feature type="transmembrane region" description="Helical" evidence="9">
    <location>
        <begin position="350"/>
        <end position="368"/>
    </location>
</feature>
<feature type="transmembrane region" description="Helical" evidence="9">
    <location>
        <begin position="603"/>
        <end position="621"/>
    </location>
</feature>
<keyword evidence="4 9" id="KW-0812">Transmembrane</keyword>
<evidence type="ECO:0008006" key="12">
    <source>
        <dbReference type="Google" id="ProtNLM"/>
    </source>
</evidence>
<accession>A0A0L0P026</accession>
<evidence type="ECO:0000313" key="10">
    <source>
        <dbReference type="EMBL" id="KND99618.1"/>
    </source>
</evidence>
<dbReference type="PANTHER" id="PTHR23501:SF92">
    <property type="entry name" value="GLUTATHIONE EXCHANGER 1-RELATED"/>
    <property type="match status" value="1"/>
</dbReference>
<gene>
    <name evidence="10" type="ORF">QG37_03408</name>
</gene>
<evidence type="ECO:0000256" key="9">
    <source>
        <dbReference type="SAM" id="Phobius"/>
    </source>
</evidence>
<evidence type="ECO:0000256" key="6">
    <source>
        <dbReference type="ARBA" id="ARBA00023065"/>
    </source>
</evidence>
<dbReference type="PANTHER" id="PTHR23501">
    <property type="entry name" value="MAJOR FACILITATOR SUPERFAMILY"/>
    <property type="match status" value="1"/>
</dbReference>
<dbReference type="SUPFAM" id="SSF103473">
    <property type="entry name" value="MFS general substrate transporter"/>
    <property type="match status" value="1"/>
</dbReference>
<keyword evidence="5 9" id="KW-1133">Transmembrane helix</keyword>
<feature type="transmembrane region" description="Helical" evidence="9">
    <location>
        <begin position="388"/>
        <end position="408"/>
    </location>
</feature>